<keyword evidence="2" id="KW-0695">RNA-directed DNA polymerase</keyword>
<protein>
    <submittedName>
        <fullName evidence="2">Reverse transcriptase domain-containing protein</fullName>
    </submittedName>
</protein>
<feature type="compositionally biased region" description="Low complexity" evidence="1">
    <location>
        <begin position="460"/>
        <end position="470"/>
    </location>
</feature>
<gene>
    <name evidence="2" type="ORF">Tci_383239</name>
</gene>
<feature type="region of interest" description="Disordered" evidence="1">
    <location>
        <begin position="604"/>
        <end position="654"/>
    </location>
</feature>
<feature type="region of interest" description="Disordered" evidence="1">
    <location>
        <begin position="214"/>
        <end position="263"/>
    </location>
</feature>
<sequence>TPSDDPIVSTTSPTLTPFGDRDFLLFEEAKAFLGLKDDPDSPELDPSYYDPKGDIQMLEAILNSDPAPSLPNHEQSVPSFTNELKACEAKTIKYSVDESPEVELKDLPPHLEYAFLEGDNKLPVIIAKELGEEEKAALIKLIICYLGHKHDIHRRPESPYHVTGDDFLLENLKFAPKGENDEVFGMAIPKDLITEAIQNSEYYDKYVEMVGKKKAQKDDVPKQASKSKNPTPAKKPAPVKKPVPTKEKASKPSPSKKAHKDEDELNLQRGIQMSLEAFDSHGHAMQAPVGGVVIREYASVIPRPILEVQGKGKGIVVDELAAQSLLELQKSKKRNAKTGADMDRSNNPEPVHEDFIATMYPKVHKTLKLVTEEQVFLENPPSSSETLSSMKNLDDVFTFGDQFIEDKSLEDEPRKATMDTEVESMVTVPIHQASSSAPQLSTPVIDLKTLKPVSPPTPAPMITSTTATTTTLPLPPPPPLQQGSPDSGLAARVSALEKRYAEVEQKNKTLENKTQNLGFRVFVLELRDLPHKIDQTVNEVVIETVKTTLQAPLRESFRDMFKADMKEIPHQQMFENGSYKAHPDHANLFQALEVSMNQDNMDELTEATTKSRKRRRDDKDPHPPTPKDSGQTRRKGTNLMHLPQPAEDVLTPDDMNRSDIEDTEFAHIPKIKTRPDWLRPVPEEEDQKRLNRTRQFLRMTYQNLRTTGPLHFPKHIKLQKRTSYVERQEIWDPSSHGIADVLERRSSAKLIWKVDLVNPEGHQVVPDVSKPLPLGGPPSQVAIQAEYFFNKDLEYLVSGNKERSHGLSISKLKAANYLDFGLEELVPNLVIRKRVEDLQLEIKSYQTKLNLTQPNWDASGFLFKEDYTIVHKPRSVIYRDKNEQKKMTRIWSEDDRRRSKEFMEAIEIRLKIRRIFMSLESFVGGRLRDVDYRSITRTT</sequence>
<feature type="non-terminal residue" evidence="2">
    <location>
        <position position="1"/>
    </location>
</feature>
<name>A0A699HK43_TANCI</name>
<organism evidence="2">
    <name type="scientific">Tanacetum cinerariifolium</name>
    <name type="common">Dalmatian daisy</name>
    <name type="synonym">Chrysanthemum cinerariifolium</name>
    <dbReference type="NCBI Taxonomy" id="118510"/>
    <lineage>
        <taxon>Eukaryota</taxon>
        <taxon>Viridiplantae</taxon>
        <taxon>Streptophyta</taxon>
        <taxon>Embryophyta</taxon>
        <taxon>Tracheophyta</taxon>
        <taxon>Spermatophyta</taxon>
        <taxon>Magnoliopsida</taxon>
        <taxon>eudicotyledons</taxon>
        <taxon>Gunneridae</taxon>
        <taxon>Pentapetalae</taxon>
        <taxon>asterids</taxon>
        <taxon>campanulids</taxon>
        <taxon>Asterales</taxon>
        <taxon>Asteraceae</taxon>
        <taxon>Asteroideae</taxon>
        <taxon>Anthemideae</taxon>
        <taxon>Anthemidinae</taxon>
        <taxon>Tanacetum</taxon>
    </lineage>
</organism>
<dbReference type="AlphaFoldDB" id="A0A699HK43"/>
<evidence type="ECO:0000313" key="2">
    <source>
        <dbReference type="EMBL" id="GEY11265.1"/>
    </source>
</evidence>
<comment type="caution">
    <text evidence="2">The sequence shown here is derived from an EMBL/GenBank/DDBJ whole genome shotgun (WGS) entry which is preliminary data.</text>
</comment>
<reference evidence="2" key="1">
    <citation type="journal article" date="2019" name="Sci. Rep.">
        <title>Draft genome of Tanacetum cinerariifolium, the natural source of mosquito coil.</title>
        <authorList>
            <person name="Yamashiro T."/>
            <person name="Shiraishi A."/>
            <person name="Satake H."/>
            <person name="Nakayama K."/>
        </authorList>
    </citation>
    <scope>NUCLEOTIDE SEQUENCE</scope>
</reference>
<keyword evidence="2" id="KW-0548">Nucleotidyltransferase</keyword>
<keyword evidence="2" id="KW-0808">Transferase</keyword>
<evidence type="ECO:0000256" key="1">
    <source>
        <dbReference type="SAM" id="MobiDB-lite"/>
    </source>
</evidence>
<feature type="region of interest" description="Disordered" evidence="1">
    <location>
        <begin position="451"/>
        <end position="470"/>
    </location>
</feature>
<dbReference type="GO" id="GO:0003964">
    <property type="term" value="F:RNA-directed DNA polymerase activity"/>
    <property type="evidence" value="ECO:0007669"/>
    <property type="project" value="UniProtKB-KW"/>
</dbReference>
<dbReference type="EMBL" id="BKCJ010152757">
    <property type="protein sequence ID" value="GEY11265.1"/>
    <property type="molecule type" value="Genomic_DNA"/>
</dbReference>
<accession>A0A699HK43</accession>
<proteinExistence type="predicted"/>